<comment type="caution">
    <text evidence="3">The sequence shown here is derived from an EMBL/GenBank/DDBJ whole genome shotgun (WGS) entry which is preliminary data.</text>
</comment>
<dbReference type="AlphaFoldDB" id="A0A850NTT6"/>
<evidence type="ECO:0000256" key="2">
    <source>
        <dbReference type="PIRSR" id="PIRSR610708-1"/>
    </source>
</evidence>
<protein>
    <submittedName>
        <fullName evidence="3">Uncharacterized protein</fullName>
    </submittedName>
</protein>
<dbReference type="Proteomes" id="UP000565205">
    <property type="component" value="Unassembled WGS sequence"/>
</dbReference>
<dbReference type="PANTHER" id="PTHR16504:SF4">
    <property type="entry name" value="5'(3')-DEOXYRIBONUCLEOTIDASE"/>
    <property type="match status" value="1"/>
</dbReference>
<dbReference type="GO" id="GO:0008253">
    <property type="term" value="F:5'-nucleotidase activity"/>
    <property type="evidence" value="ECO:0007669"/>
    <property type="project" value="InterPro"/>
</dbReference>
<evidence type="ECO:0000313" key="3">
    <source>
        <dbReference type="EMBL" id="NVN30832.1"/>
    </source>
</evidence>
<organism evidence="3 4">
    <name type="scientific">Endobacter medicaginis</name>
    <dbReference type="NCBI Taxonomy" id="1181271"/>
    <lineage>
        <taxon>Bacteria</taxon>
        <taxon>Pseudomonadati</taxon>
        <taxon>Pseudomonadota</taxon>
        <taxon>Alphaproteobacteria</taxon>
        <taxon>Acetobacterales</taxon>
        <taxon>Acetobacteraceae</taxon>
        <taxon>Endobacter</taxon>
    </lineage>
</organism>
<dbReference type="InterPro" id="IPR036412">
    <property type="entry name" value="HAD-like_sf"/>
</dbReference>
<dbReference type="SFLD" id="SFLDS00003">
    <property type="entry name" value="Haloacid_Dehalogenase"/>
    <property type="match status" value="1"/>
</dbReference>
<comment type="similarity">
    <text evidence="1">Belongs to the 5'(3')-deoxyribonucleotidase family.</text>
</comment>
<accession>A0A850NTT6</accession>
<dbReference type="InterPro" id="IPR023214">
    <property type="entry name" value="HAD_sf"/>
</dbReference>
<proteinExistence type="inferred from homology"/>
<name>A0A850NTT6_9PROT</name>
<feature type="active site" description="Proton donor" evidence="2">
    <location>
        <position position="13"/>
    </location>
</feature>
<dbReference type="InterPro" id="IPR010708">
    <property type="entry name" value="5'(3')-deoxyribonucleotidase"/>
</dbReference>
<gene>
    <name evidence="3" type="ORF">HUK83_10870</name>
</gene>
<dbReference type="Gene3D" id="3.40.50.1000">
    <property type="entry name" value="HAD superfamily/HAD-like"/>
    <property type="match status" value="1"/>
</dbReference>
<reference evidence="3 4" key="1">
    <citation type="submission" date="2020-06" db="EMBL/GenBank/DDBJ databases">
        <title>Description of novel acetic acid bacteria.</title>
        <authorList>
            <person name="Sombolestani A."/>
        </authorList>
    </citation>
    <scope>NUCLEOTIDE SEQUENCE [LARGE SCALE GENOMIC DNA]</scope>
    <source>
        <strain evidence="3 4">LMG 26838</strain>
    </source>
</reference>
<dbReference type="GO" id="GO:0009223">
    <property type="term" value="P:pyrimidine deoxyribonucleotide catabolic process"/>
    <property type="evidence" value="ECO:0007669"/>
    <property type="project" value="TreeGrafter"/>
</dbReference>
<dbReference type="SFLD" id="SFLDG01126">
    <property type="entry name" value="C1.2:_Nucleotidase_Like"/>
    <property type="match status" value="1"/>
</dbReference>
<dbReference type="Gene3D" id="1.10.40.40">
    <property type="entry name" value="Deoxyribonucleotidase, domain 2"/>
    <property type="match status" value="1"/>
</dbReference>
<dbReference type="EMBL" id="JABXXQ010000227">
    <property type="protein sequence ID" value="NVN30832.1"/>
    <property type="molecule type" value="Genomic_DNA"/>
</dbReference>
<dbReference type="Pfam" id="PF06941">
    <property type="entry name" value="NT5C"/>
    <property type="match status" value="1"/>
</dbReference>
<sequence length="186" mass="21249">MQSHRLRLAIDMDEVIADFLVAQRDWYRKHHGYNWVDAELAGRQAEDLAERLHVEAMEAHLHEGAFFRDLPVMTGAQSAIRRLQDVFDVFIVTAAMEYPLCCEAKYLWLKDHFPFISPLNVVFCGDKGIVAADYLLDDNLRFLRAFRGTGVMFTAPHNLHADWTPRVSGWAEAEAFFHAKAGRSVG</sequence>
<dbReference type="SUPFAM" id="SSF56784">
    <property type="entry name" value="HAD-like"/>
    <property type="match status" value="1"/>
</dbReference>
<feature type="active site" description="Nucleophile" evidence="2">
    <location>
        <position position="11"/>
    </location>
</feature>
<evidence type="ECO:0000313" key="4">
    <source>
        <dbReference type="Proteomes" id="UP000565205"/>
    </source>
</evidence>
<evidence type="ECO:0000256" key="1">
    <source>
        <dbReference type="ARBA" id="ARBA00009589"/>
    </source>
</evidence>
<dbReference type="PANTHER" id="PTHR16504">
    <property type="entry name" value="5'(3')-DEOXYRIBONUCLEOTIDASE"/>
    <property type="match status" value="1"/>
</dbReference>
<dbReference type="SFLD" id="SFLDG01146">
    <property type="entry name" value="C1.2.2"/>
    <property type="match status" value="1"/>
</dbReference>